<dbReference type="Ensembl" id="ENSHHUT00000030862.1">
    <property type="protein sequence ID" value="ENSHHUP00000029633.1"/>
    <property type="gene ID" value="ENSHHUG00000018889.1"/>
</dbReference>
<reference evidence="2" key="1">
    <citation type="submission" date="2018-06" db="EMBL/GenBank/DDBJ databases">
        <title>Genome assembly of Danube salmon.</title>
        <authorList>
            <person name="Macqueen D.J."/>
            <person name="Gundappa M.K."/>
        </authorList>
    </citation>
    <scope>NUCLEOTIDE SEQUENCE [LARGE SCALE GENOMIC DNA]</scope>
</reference>
<reference evidence="1" key="3">
    <citation type="submission" date="2025-09" db="UniProtKB">
        <authorList>
            <consortium name="Ensembl"/>
        </authorList>
    </citation>
    <scope>IDENTIFICATION</scope>
</reference>
<sequence>MDDELEKFIQQQKARVAEDKASLEQDPPYLELRVCFNAPFTVVLEY</sequence>
<dbReference type="Proteomes" id="UP000314982">
    <property type="component" value="Unassembled WGS sequence"/>
</dbReference>
<proteinExistence type="predicted"/>
<protein>
    <submittedName>
        <fullName evidence="1">Uncharacterized protein</fullName>
    </submittedName>
</protein>
<dbReference type="AlphaFoldDB" id="A0A4W5LUM2"/>
<keyword evidence="2" id="KW-1185">Reference proteome</keyword>
<evidence type="ECO:0000313" key="1">
    <source>
        <dbReference type="Ensembl" id="ENSHHUP00000029633.1"/>
    </source>
</evidence>
<dbReference type="GeneTree" id="ENSGT00940000177201"/>
<dbReference type="STRING" id="62062.ENSHHUP00000029633"/>
<name>A0A4W5LUM2_9TELE</name>
<evidence type="ECO:0000313" key="2">
    <source>
        <dbReference type="Proteomes" id="UP000314982"/>
    </source>
</evidence>
<accession>A0A4W5LUM2</accession>
<reference evidence="1" key="2">
    <citation type="submission" date="2025-08" db="UniProtKB">
        <authorList>
            <consortium name="Ensembl"/>
        </authorList>
    </citation>
    <scope>IDENTIFICATION</scope>
</reference>
<organism evidence="1 2">
    <name type="scientific">Hucho hucho</name>
    <name type="common">huchen</name>
    <dbReference type="NCBI Taxonomy" id="62062"/>
    <lineage>
        <taxon>Eukaryota</taxon>
        <taxon>Metazoa</taxon>
        <taxon>Chordata</taxon>
        <taxon>Craniata</taxon>
        <taxon>Vertebrata</taxon>
        <taxon>Euteleostomi</taxon>
        <taxon>Actinopterygii</taxon>
        <taxon>Neopterygii</taxon>
        <taxon>Teleostei</taxon>
        <taxon>Protacanthopterygii</taxon>
        <taxon>Salmoniformes</taxon>
        <taxon>Salmonidae</taxon>
        <taxon>Salmoninae</taxon>
        <taxon>Hucho</taxon>
    </lineage>
</organism>